<gene>
    <name evidence="1" type="ORF">EV420DRAFT_1085013</name>
</gene>
<evidence type="ECO:0000313" key="2">
    <source>
        <dbReference type="Proteomes" id="UP001175211"/>
    </source>
</evidence>
<sequence length="153" mass="16855">MNPSLFNNYRLTVCTGRYPEDGCQGNFPLKGTPGLCERCHLLNLSQNSTEEHACISMYFQCNHCGPANQEITASCCCLRCAVQLQVVQEHETTTKCVGDLPENSCQGNFPFKKDHGLCIHCGILNSLEDNPKAHMLVSTMVRAQCSVSRQGAI</sequence>
<dbReference type="EMBL" id="JAUEPS010000067">
    <property type="protein sequence ID" value="KAK0441775.1"/>
    <property type="molecule type" value="Genomic_DNA"/>
</dbReference>
<proteinExistence type="predicted"/>
<keyword evidence="2" id="KW-1185">Reference proteome</keyword>
<evidence type="ECO:0000313" key="1">
    <source>
        <dbReference type="EMBL" id="KAK0441775.1"/>
    </source>
</evidence>
<name>A0AA39JFE9_ARMTA</name>
<protein>
    <submittedName>
        <fullName evidence="1">Uncharacterized protein</fullName>
    </submittedName>
</protein>
<accession>A0AA39JFE9</accession>
<comment type="caution">
    <text evidence="1">The sequence shown here is derived from an EMBL/GenBank/DDBJ whole genome shotgun (WGS) entry which is preliminary data.</text>
</comment>
<organism evidence="1 2">
    <name type="scientific">Armillaria tabescens</name>
    <name type="common">Ringless honey mushroom</name>
    <name type="synonym">Agaricus tabescens</name>
    <dbReference type="NCBI Taxonomy" id="1929756"/>
    <lineage>
        <taxon>Eukaryota</taxon>
        <taxon>Fungi</taxon>
        <taxon>Dikarya</taxon>
        <taxon>Basidiomycota</taxon>
        <taxon>Agaricomycotina</taxon>
        <taxon>Agaricomycetes</taxon>
        <taxon>Agaricomycetidae</taxon>
        <taxon>Agaricales</taxon>
        <taxon>Marasmiineae</taxon>
        <taxon>Physalacriaceae</taxon>
        <taxon>Desarmillaria</taxon>
    </lineage>
</organism>
<reference evidence="1" key="1">
    <citation type="submission" date="2023-06" db="EMBL/GenBank/DDBJ databases">
        <authorList>
            <consortium name="Lawrence Berkeley National Laboratory"/>
            <person name="Ahrendt S."/>
            <person name="Sahu N."/>
            <person name="Indic B."/>
            <person name="Wong-Bajracharya J."/>
            <person name="Merenyi Z."/>
            <person name="Ke H.-M."/>
            <person name="Monk M."/>
            <person name="Kocsube S."/>
            <person name="Drula E."/>
            <person name="Lipzen A."/>
            <person name="Balint B."/>
            <person name="Henrissat B."/>
            <person name="Andreopoulos B."/>
            <person name="Martin F.M."/>
            <person name="Harder C.B."/>
            <person name="Rigling D."/>
            <person name="Ford K.L."/>
            <person name="Foster G.D."/>
            <person name="Pangilinan J."/>
            <person name="Papanicolaou A."/>
            <person name="Barry K."/>
            <person name="LaButti K."/>
            <person name="Viragh M."/>
            <person name="Koriabine M."/>
            <person name="Yan M."/>
            <person name="Riley R."/>
            <person name="Champramary S."/>
            <person name="Plett K.L."/>
            <person name="Tsai I.J."/>
            <person name="Slot J."/>
            <person name="Sipos G."/>
            <person name="Plett J."/>
            <person name="Nagy L.G."/>
            <person name="Grigoriev I.V."/>
        </authorList>
    </citation>
    <scope>NUCLEOTIDE SEQUENCE</scope>
    <source>
        <strain evidence="1">CCBAS 213</strain>
    </source>
</reference>
<dbReference type="AlphaFoldDB" id="A0AA39JFE9"/>
<dbReference type="Proteomes" id="UP001175211">
    <property type="component" value="Unassembled WGS sequence"/>
</dbReference>
<dbReference type="RefSeq" id="XP_060324114.1">
    <property type="nucleotide sequence ID" value="XM_060465748.1"/>
</dbReference>
<dbReference type="GeneID" id="85349296"/>